<evidence type="ECO:0000313" key="3">
    <source>
        <dbReference type="Proteomes" id="UP000077667"/>
    </source>
</evidence>
<evidence type="ECO:0000313" key="2">
    <source>
        <dbReference type="EMBL" id="ANH83834.1"/>
    </source>
</evidence>
<dbReference type="InterPro" id="IPR001466">
    <property type="entry name" value="Beta-lactam-related"/>
</dbReference>
<dbReference type="STRING" id="1176587.A8C56_10120"/>
<protein>
    <recommendedName>
        <fullName evidence="1">Beta-lactamase-related domain-containing protein</fullName>
    </recommendedName>
</protein>
<dbReference type="AlphaFoldDB" id="A0A1A9IB92"/>
<dbReference type="PANTHER" id="PTHR46825:SF9">
    <property type="entry name" value="BETA-LACTAMASE-RELATED DOMAIN-CONTAINING PROTEIN"/>
    <property type="match status" value="1"/>
</dbReference>
<name>A0A1A9IB92_9BACT</name>
<dbReference type="Proteomes" id="UP000077667">
    <property type="component" value="Chromosome"/>
</dbReference>
<evidence type="ECO:0000259" key="1">
    <source>
        <dbReference type="Pfam" id="PF00144"/>
    </source>
</evidence>
<dbReference type="SUPFAM" id="SSF56601">
    <property type="entry name" value="beta-lactamase/transpeptidase-like"/>
    <property type="match status" value="1"/>
</dbReference>
<reference evidence="2 3" key="1">
    <citation type="submission" date="2016-05" db="EMBL/GenBank/DDBJ databases">
        <title>Niabella ginsenosidivorans BS26 whole genome sequencing.</title>
        <authorList>
            <person name="Im W.T."/>
            <person name="Siddiqi M.Z."/>
        </authorList>
    </citation>
    <scope>NUCLEOTIDE SEQUENCE [LARGE SCALE GENOMIC DNA]</scope>
    <source>
        <strain evidence="2 3">BS26</strain>
    </source>
</reference>
<dbReference type="Pfam" id="PF00144">
    <property type="entry name" value="Beta-lactamase"/>
    <property type="match status" value="1"/>
</dbReference>
<keyword evidence="3" id="KW-1185">Reference proteome</keyword>
<dbReference type="InterPro" id="IPR012338">
    <property type="entry name" value="Beta-lactam/transpept-like"/>
</dbReference>
<gene>
    <name evidence="2" type="ORF">A8C56_10120</name>
</gene>
<dbReference type="InterPro" id="IPR050491">
    <property type="entry name" value="AmpC-like"/>
</dbReference>
<proteinExistence type="predicted"/>
<dbReference type="KEGG" id="nia:A8C56_10120"/>
<dbReference type="Gene3D" id="3.40.710.10">
    <property type="entry name" value="DD-peptidase/beta-lactamase superfamily"/>
    <property type="match status" value="1"/>
</dbReference>
<organism evidence="2 3">
    <name type="scientific">Niabella ginsenosidivorans</name>
    <dbReference type="NCBI Taxonomy" id="1176587"/>
    <lineage>
        <taxon>Bacteria</taxon>
        <taxon>Pseudomonadati</taxon>
        <taxon>Bacteroidota</taxon>
        <taxon>Chitinophagia</taxon>
        <taxon>Chitinophagales</taxon>
        <taxon>Chitinophagaceae</taxon>
        <taxon>Niabella</taxon>
    </lineage>
</organism>
<sequence>MYREGQFNGNVLIIDHGKEIYRKAIGFANAARNIPLSLDYRFHIGSIAKEFDAVGIMMLKEAGKLSLNDPVSKFFPQLPHWAHKITVRNLLQYTSGLPEVNYSSVHGDKDNWDELYNLDTLKFEPGSRYDYNNNNTFLRRQVIKKITGLDFRDFVERQLVKPAAMFHVVVDPTDREPLMARSFNDDFKQDSLIPPISGWTAVTLDDLYNWSESINNFKLISPETTKELLTPYQDHAQTGLGNGAMSGNKITVHLHDGSLLHYQAILWYDAANDRTIILLNSRRHNNIYEIARRVEEILDK</sequence>
<dbReference type="EMBL" id="CP015772">
    <property type="protein sequence ID" value="ANH83834.1"/>
    <property type="molecule type" value="Genomic_DNA"/>
</dbReference>
<dbReference type="PANTHER" id="PTHR46825">
    <property type="entry name" value="D-ALANYL-D-ALANINE-CARBOXYPEPTIDASE/ENDOPEPTIDASE AMPH"/>
    <property type="match status" value="1"/>
</dbReference>
<feature type="domain" description="Beta-lactamase-related" evidence="1">
    <location>
        <begin position="10"/>
        <end position="286"/>
    </location>
</feature>
<accession>A0A1A9IB92</accession>